<dbReference type="STRING" id="341663.Q0CCJ2"/>
<reference evidence="2" key="1">
    <citation type="submission" date="2005-09" db="EMBL/GenBank/DDBJ databases">
        <title>Annotation of the Aspergillus terreus NIH2624 genome.</title>
        <authorList>
            <person name="Birren B.W."/>
            <person name="Lander E.S."/>
            <person name="Galagan J.E."/>
            <person name="Nusbaum C."/>
            <person name="Devon K."/>
            <person name="Henn M."/>
            <person name="Ma L.-J."/>
            <person name="Jaffe D.B."/>
            <person name="Butler J."/>
            <person name="Alvarez P."/>
            <person name="Gnerre S."/>
            <person name="Grabherr M."/>
            <person name="Kleber M."/>
            <person name="Mauceli E.W."/>
            <person name="Brockman W."/>
            <person name="Rounsley S."/>
            <person name="Young S.K."/>
            <person name="LaButti K."/>
            <person name="Pushparaj V."/>
            <person name="DeCaprio D."/>
            <person name="Crawford M."/>
            <person name="Koehrsen M."/>
            <person name="Engels R."/>
            <person name="Montgomery P."/>
            <person name="Pearson M."/>
            <person name="Howarth C."/>
            <person name="Larson L."/>
            <person name="Luoma S."/>
            <person name="White J."/>
            <person name="Alvarado L."/>
            <person name="Kodira C.D."/>
            <person name="Zeng Q."/>
            <person name="Oleary S."/>
            <person name="Yandava C."/>
            <person name="Denning D.W."/>
            <person name="Nierman W.C."/>
            <person name="Milne T."/>
            <person name="Madden K."/>
        </authorList>
    </citation>
    <scope>NUCLEOTIDE SEQUENCE [LARGE SCALE GENOMIC DNA]</scope>
    <source>
        <strain evidence="2">NIH 2624 / FGSC A1156</strain>
    </source>
</reference>
<dbReference type="OrthoDB" id="4159781at2759"/>
<dbReference type="AlphaFoldDB" id="Q0CCJ2"/>
<dbReference type="GeneID" id="4323546"/>
<dbReference type="VEuPathDB" id="FungiDB:ATEG_08592"/>
<gene>
    <name evidence="1" type="ORF">ATEG_08592</name>
</gene>
<evidence type="ECO:0000313" key="2">
    <source>
        <dbReference type="Proteomes" id="UP000007963"/>
    </source>
</evidence>
<dbReference type="RefSeq" id="XP_001217178.1">
    <property type="nucleotide sequence ID" value="XM_001217177.1"/>
</dbReference>
<proteinExistence type="predicted"/>
<dbReference type="EMBL" id="CH476606">
    <property type="protein sequence ID" value="EAU30724.1"/>
    <property type="molecule type" value="Genomic_DNA"/>
</dbReference>
<protein>
    <submittedName>
        <fullName evidence="1">Uncharacterized protein</fullName>
    </submittedName>
</protein>
<organism evidence="1 2">
    <name type="scientific">Aspergillus terreus (strain NIH 2624 / FGSC A1156)</name>
    <dbReference type="NCBI Taxonomy" id="341663"/>
    <lineage>
        <taxon>Eukaryota</taxon>
        <taxon>Fungi</taxon>
        <taxon>Dikarya</taxon>
        <taxon>Ascomycota</taxon>
        <taxon>Pezizomycotina</taxon>
        <taxon>Eurotiomycetes</taxon>
        <taxon>Eurotiomycetidae</taxon>
        <taxon>Eurotiales</taxon>
        <taxon>Aspergillaceae</taxon>
        <taxon>Aspergillus</taxon>
        <taxon>Aspergillus subgen. Circumdati</taxon>
    </lineage>
</organism>
<sequence length="280" mass="30901">MAPLPVEDGSLASLLRTDWVSKALADPCFLHATLFSASAHLDAFQRRSNNHVTTYHYTMALRLLREKLDSPSEAIVFDLDLAIPGVEVPATPLTPPAGLLTAALKRATRQTGYYNLPRRAITILQDISLVCKYSDARYVGATDEGRLYDSTKAKWRDQLQRKIKQGLDVPDKTHPSTPNGVFQSCHAAALLFWYLFDIYFSVDATTLEALVQTLKSALVKASMDTWIRCSPEAHTWICLVGAVATTPYKQLFTKSAADGPVLLPTALRLIPKTLITLVTV</sequence>
<dbReference type="PANTHER" id="PTHR37540:SF5">
    <property type="entry name" value="TRANSCRIPTION FACTOR DOMAIN-CONTAINING PROTEIN"/>
    <property type="match status" value="1"/>
</dbReference>
<name>Q0CCJ2_ASPTN</name>
<accession>Q0CCJ2</accession>
<dbReference type="Proteomes" id="UP000007963">
    <property type="component" value="Unassembled WGS sequence"/>
</dbReference>
<dbReference type="PANTHER" id="PTHR37540">
    <property type="entry name" value="TRANSCRIPTION FACTOR (ACR-2), PUTATIVE-RELATED-RELATED"/>
    <property type="match status" value="1"/>
</dbReference>
<evidence type="ECO:0000313" key="1">
    <source>
        <dbReference type="EMBL" id="EAU30724.1"/>
    </source>
</evidence>
<dbReference type="HOGENOM" id="CLU_993896_0_0_1"/>